<dbReference type="PANTHER" id="PTHR30032:SF4">
    <property type="entry name" value="AMIDASE ENHANCER"/>
    <property type="match status" value="1"/>
</dbReference>
<organism evidence="1 2">
    <name type="scientific">Microbacterium lemovicicum</name>
    <dbReference type="NCBI Taxonomy" id="1072463"/>
    <lineage>
        <taxon>Bacteria</taxon>
        <taxon>Bacillati</taxon>
        <taxon>Actinomycetota</taxon>
        <taxon>Actinomycetes</taxon>
        <taxon>Micrococcales</taxon>
        <taxon>Microbacteriaceae</taxon>
        <taxon>Microbacterium</taxon>
    </lineage>
</organism>
<sequence>MLRSRNQGVVLSLFTRAHIRIRRSTAVIAAVLLVAGAMTAGSVAAPDRAEAVGSTLMPARTDDLPPGGTARISGNMDVTALLAAHPGNRSYTAWLTSEDGQKVYSVLGDAIFSKSIHFGYAGLPAGTYRVAVGTSGFDGQNTEKSPLTSVQFLRFGSGSSITLADGEQQVGLTATARSLDSRISGTLGASGLAPGATSDVAGARLYERDGAEWVRLPGLAADLFHDDIVPYSVALPPGEYTVGYEGLDPMAPVAEEWWEGATTVESAALVKVVAGQHREGVAGGVVPVGAAPATRLAGDDRFQTSAAVSAATFAPGVPVAYVTNGWKFPDALSGAAAAGALGGPVLLTDGESLPTVIADELARLTPAKIVVLGSEASVGAGVVTSLTRYATTVERTAGDDRFETSAAVSAASFSPGVPVAYLANGWKFPDALSGAAAAGTLGGPVLLTDGSSLSSSVSAELTRLKPAKIVVLGSAASVSDSVLSTARAYAARVDRLAGADRFATSAAVSAATFAPGVPVVYLANGWKFPDALSGAPAAGSVGAPVLLTSGDTMSQDITDELARLKPGKIIVLGSDASVTDFVRLFARAATR</sequence>
<dbReference type="InterPro" id="IPR007253">
    <property type="entry name" value="Cell_wall-bd_2"/>
</dbReference>
<accession>A0A3Q9J153</accession>
<dbReference type="Pfam" id="PF04122">
    <property type="entry name" value="CW_binding_2"/>
    <property type="match status" value="3"/>
</dbReference>
<keyword evidence="1" id="KW-0378">Hydrolase</keyword>
<dbReference type="Proteomes" id="UP000276888">
    <property type="component" value="Chromosome"/>
</dbReference>
<gene>
    <name evidence="1" type="primary">lytC_2</name>
    <name evidence="1" type="ORF">CVS47_00760</name>
</gene>
<protein>
    <submittedName>
        <fullName evidence="1">N-acetylmuramoyl-L-alanine amidase LytC</fullName>
        <ecNumber evidence="1">3.5.1.28</ecNumber>
    </submittedName>
</protein>
<dbReference type="PANTHER" id="PTHR30032">
    <property type="entry name" value="N-ACETYLMURAMOYL-L-ALANINE AMIDASE-RELATED"/>
    <property type="match status" value="1"/>
</dbReference>
<proteinExistence type="predicted"/>
<dbReference type="GO" id="GO:0008745">
    <property type="term" value="F:N-acetylmuramoyl-L-alanine amidase activity"/>
    <property type="evidence" value="ECO:0007669"/>
    <property type="project" value="UniProtKB-EC"/>
</dbReference>
<dbReference type="EMBL" id="CP031423">
    <property type="protein sequence ID" value="AZS36160.1"/>
    <property type="molecule type" value="Genomic_DNA"/>
</dbReference>
<evidence type="ECO:0000313" key="2">
    <source>
        <dbReference type="Proteomes" id="UP000276888"/>
    </source>
</evidence>
<dbReference type="Gene3D" id="3.40.50.12090">
    <property type="match status" value="2"/>
</dbReference>
<name>A0A3Q9J153_9MICO</name>
<dbReference type="AlphaFoldDB" id="A0A3Q9J153"/>
<dbReference type="KEGG" id="mlv:CVS47_00760"/>
<reference evidence="1 2" key="1">
    <citation type="submission" date="2018-08" db="EMBL/GenBank/DDBJ databases">
        <title>Microbacterium lemovicicum sp. nov., a bacterium isolated from a natural uranium-rich soil.</title>
        <authorList>
            <person name="ORTET P."/>
        </authorList>
    </citation>
    <scope>NUCLEOTIDE SEQUENCE [LARGE SCALE GENOMIC DNA]</scope>
    <source>
        <strain evidence="1 2">Viu22</strain>
    </source>
</reference>
<dbReference type="InterPro" id="IPR051922">
    <property type="entry name" value="Bact_Sporulation_Assoc"/>
</dbReference>
<evidence type="ECO:0000313" key="1">
    <source>
        <dbReference type="EMBL" id="AZS36160.1"/>
    </source>
</evidence>
<dbReference type="OrthoDB" id="5143602at2"/>
<dbReference type="GO" id="GO:0030288">
    <property type="term" value="C:outer membrane-bounded periplasmic space"/>
    <property type="evidence" value="ECO:0007669"/>
    <property type="project" value="TreeGrafter"/>
</dbReference>
<dbReference type="EC" id="3.5.1.28" evidence="1"/>
<keyword evidence="2" id="KW-1185">Reference proteome</keyword>